<name>A0A0A8Y8E2_ARUDO</name>
<organism evidence="2">
    <name type="scientific">Arundo donax</name>
    <name type="common">Giant reed</name>
    <name type="synonym">Donax arundinaceus</name>
    <dbReference type="NCBI Taxonomy" id="35708"/>
    <lineage>
        <taxon>Eukaryota</taxon>
        <taxon>Viridiplantae</taxon>
        <taxon>Streptophyta</taxon>
        <taxon>Embryophyta</taxon>
        <taxon>Tracheophyta</taxon>
        <taxon>Spermatophyta</taxon>
        <taxon>Magnoliopsida</taxon>
        <taxon>Liliopsida</taxon>
        <taxon>Poales</taxon>
        <taxon>Poaceae</taxon>
        <taxon>PACMAD clade</taxon>
        <taxon>Arundinoideae</taxon>
        <taxon>Arundineae</taxon>
        <taxon>Arundo</taxon>
    </lineage>
</organism>
<feature type="region of interest" description="Disordered" evidence="1">
    <location>
        <begin position="17"/>
        <end position="55"/>
    </location>
</feature>
<sequence>MPRSSDCPGFTCSAASSTPLEWSGASGTARRGGLHLQRRALGPPPSPTSWQDWDLDTTTILAPRASNN</sequence>
<reference evidence="2" key="1">
    <citation type="submission" date="2014-09" db="EMBL/GenBank/DDBJ databases">
        <authorList>
            <person name="Magalhaes I.L.F."/>
            <person name="Oliveira U."/>
            <person name="Santos F.R."/>
            <person name="Vidigal T.H.D.A."/>
            <person name="Brescovit A.D."/>
            <person name="Santos A.J."/>
        </authorList>
    </citation>
    <scope>NUCLEOTIDE SEQUENCE</scope>
    <source>
        <tissue evidence="2">Shoot tissue taken approximately 20 cm above the soil surface</tissue>
    </source>
</reference>
<evidence type="ECO:0000256" key="1">
    <source>
        <dbReference type="SAM" id="MobiDB-lite"/>
    </source>
</evidence>
<proteinExistence type="predicted"/>
<reference evidence="2" key="2">
    <citation type="journal article" date="2015" name="Data Brief">
        <title>Shoot transcriptome of the giant reed, Arundo donax.</title>
        <authorList>
            <person name="Barrero R.A."/>
            <person name="Guerrero F.D."/>
            <person name="Moolhuijzen P."/>
            <person name="Goolsby J.A."/>
            <person name="Tidwell J."/>
            <person name="Bellgard S.E."/>
            <person name="Bellgard M.I."/>
        </authorList>
    </citation>
    <scope>NUCLEOTIDE SEQUENCE</scope>
    <source>
        <tissue evidence="2">Shoot tissue taken approximately 20 cm above the soil surface</tissue>
    </source>
</reference>
<dbReference type="AlphaFoldDB" id="A0A0A8Y8E2"/>
<evidence type="ECO:0000313" key="2">
    <source>
        <dbReference type="EMBL" id="JAD22461.1"/>
    </source>
</evidence>
<protein>
    <submittedName>
        <fullName evidence="2">Uncharacterized protein</fullName>
    </submittedName>
</protein>
<accession>A0A0A8Y8E2</accession>
<dbReference type="EMBL" id="GBRH01275434">
    <property type="protein sequence ID" value="JAD22461.1"/>
    <property type="molecule type" value="Transcribed_RNA"/>
</dbReference>